<dbReference type="RefSeq" id="WP_007845928.1">
    <property type="nucleotide sequence ID" value="NZ_AKJY01000085.1"/>
</dbReference>
<feature type="binding site" evidence="7 9">
    <location>
        <begin position="52"/>
        <end position="53"/>
    </location>
    <ligand>
        <name>3-methyl-2-oxobutanoate</name>
        <dbReference type="ChEBI" id="CHEBI:11851"/>
    </ligand>
</feature>
<evidence type="ECO:0000256" key="10">
    <source>
        <dbReference type="PIRSR" id="PIRSR000388-3"/>
    </source>
</evidence>
<dbReference type="UniPathway" id="UPA00028">
    <property type="reaction ID" value="UER00003"/>
</dbReference>
<dbReference type="FunFam" id="3.20.20.60:FF:000003">
    <property type="entry name" value="3-methyl-2-oxobutanoate hydroxymethyltransferase"/>
    <property type="match status" value="1"/>
</dbReference>
<evidence type="ECO:0000256" key="8">
    <source>
        <dbReference type="PIRSR" id="PIRSR000388-1"/>
    </source>
</evidence>
<dbReference type="PANTHER" id="PTHR20881:SF0">
    <property type="entry name" value="3-METHYL-2-OXOBUTANOATE HYDROXYMETHYLTRANSFERASE"/>
    <property type="match status" value="1"/>
</dbReference>
<reference evidence="11 12" key="1">
    <citation type="journal article" date="2012" name="J. Bacteriol.">
        <title>Twenty-one genome sequences from Pseudomonas species and 19 genome sequences from diverse bacteria isolated from the rhizosphere and endosphere of Populus deltoides.</title>
        <authorList>
            <person name="Brown S.D."/>
            <person name="Utturkar S.M."/>
            <person name="Klingeman D.M."/>
            <person name="Johnson C.M."/>
            <person name="Martin S.L."/>
            <person name="Land M.L."/>
            <person name="Lu T.Y."/>
            <person name="Schadt C.W."/>
            <person name="Doktycz M.J."/>
            <person name="Pelletier D.A."/>
        </authorList>
    </citation>
    <scope>NUCLEOTIDE SEQUENCE [LARGE SCALE GENOMIC DNA]</scope>
    <source>
        <strain evidence="11 12">CF314</strain>
    </source>
</reference>
<dbReference type="HAMAP" id="MF_00156">
    <property type="entry name" value="PanB"/>
    <property type="match status" value="1"/>
</dbReference>
<comment type="cofactor">
    <cofactor evidence="7 10">
        <name>Mg(2+)</name>
        <dbReference type="ChEBI" id="CHEBI:18420"/>
    </cofactor>
    <text evidence="7 10">Binds 1 Mg(2+) ion per subunit.</text>
</comment>
<evidence type="ECO:0000256" key="4">
    <source>
        <dbReference type="ARBA" id="ARBA00022655"/>
    </source>
</evidence>
<dbReference type="GO" id="GO:0005737">
    <property type="term" value="C:cytoplasm"/>
    <property type="evidence" value="ECO:0007669"/>
    <property type="project" value="UniProtKB-SubCell"/>
</dbReference>
<dbReference type="PATRIC" id="fig|1144316.3.peg.3471"/>
<comment type="catalytic activity">
    <reaction evidence="7">
        <text>(6R)-5,10-methylene-5,6,7,8-tetrahydrofolate + 3-methyl-2-oxobutanoate + H2O = 2-dehydropantoate + (6S)-5,6,7,8-tetrahydrofolate</text>
        <dbReference type="Rhea" id="RHEA:11824"/>
        <dbReference type="ChEBI" id="CHEBI:11561"/>
        <dbReference type="ChEBI" id="CHEBI:11851"/>
        <dbReference type="ChEBI" id="CHEBI:15377"/>
        <dbReference type="ChEBI" id="CHEBI:15636"/>
        <dbReference type="ChEBI" id="CHEBI:57453"/>
        <dbReference type="EC" id="2.1.2.11"/>
    </reaction>
</comment>
<comment type="pathway">
    <text evidence="1 7">Cofactor biosynthesis; (R)-pantothenate biosynthesis; (R)-pantoate from 3-methyl-2-oxobutanoate: step 1/2.</text>
</comment>
<sequence length="272" mass="29645">MSVHKQVKKKITTLQLKKMKQNGEKISVLTAYDYTMAKIIDGAEIDAIIVGDSASNTMIGNETTLPISLDQMINYATSVVNGAKRALIIVDMPFGTVSGDPLKSLQAAIRMMRESGADAIKIEGGSEIKEDIKKIIDAGIPVMVHLGLMPQSINKYGTYGVRGKDKEEADKLLEDCLLMEQLGAFGLLLEKIPSTLGEEISNKVSIPTIGIGAGSGTDGQVLVIQDVMGMNKDFSPKFLRRYADLHSVMTEATKNFINDVKNKNFPNEQESY</sequence>
<keyword evidence="7 10" id="KW-0460">Magnesium</keyword>
<dbReference type="Proteomes" id="UP000007509">
    <property type="component" value="Unassembled WGS sequence"/>
</dbReference>
<dbReference type="PANTHER" id="PTHR20881">
    <property type="entry name" value="3-METHYL-2-OXOBUTANOATE HYDROXYMETHYLTRANSFERASE"/>
    <property type="match status" value="1"/>
</dbReference>
<feature type="binding site" evidence="7 10">
    <location>
        <position position="52"/>
    </location>
    <ligand>
        <name>Mg(2+)</name>
        <dbReference type="ChEBI" id="CHEBI:18420"/>
    </ligand>
</feature>
<dbReference type="NCBIfam" id="NF001452">
    <property type="entry name" value="PRK00311.1"/>
    <property type="match status" value="1"/>
</dbReference>
<dbReference type="PIRSF" id="PIRSF000388">
    <property type="entry name" value="Pantoate_hydroxy_MeTrfase"/>
    <property type="match status" value="1"/>
</dbReference>
<keyword evidence="12" id="KW-1185">Reference proteome</keyword>
<dbReference type="NCBIfam" id="TIGR00222">
    <property type="entry name" value="panB"/>
    <property type="match status" value="1"/>
</dbReference>
<accession>J2K6F4</accession>
<dbReference type="EMBL" id="AKJY01000085">
    <property type="protein sequence ID" value="EJL68813.1"/>
    <property type="molecule type" value="Genomic_DNA"/>
</dbReference>
<keyword evidence="7 10" id="KW-0479">Metal-binding</keyword>
<dbReference type="Gene3D" id="3.20.20.60">
    <property type="entry name" value="Phosphoenolpyruvate-binding domains"/>
    <property type="match status" value="1"/>
</dbReference>
<proteinExistence type="inferred from homology"/>
<comment type="subunit">
    <text evidence="3 7">Homodecamer; pentamer of dimers.</text>
</comment>
<feature type="binding site" evidence="7 9">
    <location>
        <position position="121"/>
    </location>
    <ligand>
        <name>3-methyl-2-oxobutanoate</name>
        <dbReference type="ChEBI" id="CHEBI:11851"/>
    </ligand>
</feature>
<keyword evidence="7" id="KW-0963">Cytoplasm</keyword>
<feature type="binding site" evidence="7 9">
    <location>
        <position position="91"/>
    </location>
    <ligand>
        <name>3-methyl-2-oxobutanoate</name>
        <dbReference type="ChEBI" id="CHEBI:11851"/>
    </ligand>
</feature>
<dbReference type="EC" id="2.1.2.11" evidence="7"/>
<evidence type="ECO:0000256" key="7">
    <source>
        <dbReference type="HAMAP-Rule" id="MF_00156"/>
    </source>
</evidence>
<dbReference type="Pfam" id="PF02548">
    <property type="entry name" value="Pantoate_transf"/>
    <property type="match status" value="1"/>
</dbReference>
<dbReference type="InterPro" id="IPR003700">
    <property type="entry name" value="Pantoate_hydroxy_MeTrfase"/>
</dbReference>
<feature type="binding site" evidence="7 10">
    <location>
        <position position="91"/>
    </location>
    <ligand>
        <name>Mg(2+)</name>
        <dbReference type="ChEBI" id="CHEBI:18420"/>
    </ligand>
</feature>
<dbReference type="OrthoDB" id="9781789at2"/>
<evidence type="ECO:0000256" key="3">
    <source>
        <dbReference type="ARBA" id="ARBA00011424"/>
    </source>
</evidence>
<dbReference type="InterPro" id="IPR015813">
    <property type="entry name" value="Pyrv/PenolPyrv_kinase-like_dom"/>
</dbReference>
<keyword evidence="4 7" id="KW-0566">Pantothenate biosynthesis</keyword>
<dbReference type="AlphaFoldDB" id="J2K6F4"/>
<dbReference type="SUPFAM" id="SSF51621">
    <property type="entry name" value="Phosphoenolpyruvate/pyruvate domain"/>
    <property type="match status" value="1"/>
</dbReference>
<feature type="active site" description="Proton acceptor" evidence="7 8">
    <location>
        <position position="190"/>
    </location>
</feature>
<comment type="caution">
    <text evidence="11">The sequence shown here is derived from an EMBL/GenBank/DDBJ whole genome shotgun (WGS) entry which is preliminary data.</text>
</comment>
<evidence type="ECO:0000313" key="12">
    <source>
        <dbReference type="Proteomes" id="UP000007509"/>
    </source>
</evidence>
<dbReference type="GO" id="GO:0003864">
    <property type="term" value="F:3-methyl-2-oxobutanoate hydroxymethyltransferase activity"/>
    <property type="evidence" value="ECO:0007669"/>
    <property type="project" value="UniProtKB-UniRule"/>
</dbReference>
<dbReference type="GO" id="GO:0008168">
    <property type="term" value="F:methyltransferase activity"/>
    <property type="evidence" value="ECO:0007669"/>
    <property type="project" value="UniProtKB-KW"/>
</dbReference>
<comment type="similarity">
    <text evidence="2 7">Belongs to the PanB family.</text>
</comment>
<evidence type="ECO:0000256" key="2">
    <source>
        <dbReference type="ARBA" id="ARBA00008676"/>
    </source>
</evidence>
<name>J2K6F4_9FLAO</name>
<evidence type="ECO:0000256" key="6">
    <source>
        <dbReference type="ARBA" id="ARBA00056497"/>
    </source>
</evidence>
<dbReference type="GO" id="GO:0000287">
    <property type="term" value="F:magnesium ion binding"/>
    <property type="evidence" value="ECO:0007669"/>
    <property type="project" value="TreeGrafter"/>
</dbReference>
<gene>
    <name evidence="7" type="primary">panB</name>
    <name evidence="11" type="ORF">PMI13_03458</name>
</gene>
<evidence type="ECO:0000313" key="11">
    <source>
        <dbReference type="EMBL" id="EJL68813.1"/>
    </source>
</evidence>
<evidence type="ECO:0000256" key="5">
    <source>
        <dbReference type="ARBA" id="ARBA00022679"/>
    </source>
</evidence>
<evidence type="ECO:0000256" key="9">
    <source>
        <dbReference type="PIRSR" id="PIRSR000388-2"/>
    </source>
</evidence>
<dbReference type="CDD" id="cd06557">
    <property type="entry name" value="KPHMT-like"/>
    <property type="match status" value="1"/>
</dbReference>
<organism evidence="11 12">
    <name type="scientific">Chryseobacterium populi</name>
    <dbReference type="NCBI Taxonomy" id="1144316"/>
    <lineage>
        <taxon>Bacteria</taxon>
        <taxon>Pseudomonadati</taxon>
        <taxon>Bacteroidota</taxon>
        <taxon>Flavobacteriia</taxon>
        <taxon>Flavobacteriales</taxon>
        <taxon>Weeksellaceae</taxon>
        <taxon>Chryseobacterium group</taxon>
        <taxon>Chryseobacterium</taxon>
    </lineage>
</organism>
<dbReference type="InterPro" id="IPR040442">
    <property type="entry name" value="Pyrv_kinase-like_dom_sf"/>
</dbReference>
<protein>
    <recommendedName>
        <fullName evidence="7">3-methyl-2-oxobutanoate hydroxymethyltransferase</fullName>
        <ecNumber evidence="7">2.1.2.11</ecNumber>
    </recommendedName>
    <alternativeName>
        <fullName evidence="7">Ketopantoate hydroxymethyltransferase</fullName>
        <shortName evidence="7">KPHMT</shortName>
    </alternativeName>
</protein>
<comment type="function">
    <text evidence="6 7">Catalyzes the reversible reaction in which hydroxymethyl group from 5,10-methylenetetrahydrofolate is transferred onto alpha-ketoisovalerate to form ketopantoate.</text>
</comment>
<comment type="subcellular location">
    <subcellularLocation>
        <location evidence="7">Cytoplasm</location>
    </subcellularLocation>
</comment>
<evidence type="ECO:0000256" key="1">
    <source>
        <dbReference type="ARBA" id="ARBA00005033"/>
    </source>
</evidence>
<dbReference type="GO" id="GO:0032259">
    <property type="term" value="P:methylation"/>
    <property type="evidence" value="ECO:0007669"/>
    <property type="project" value="UniProtKB-KW"/>
</dbReference>
<keyword evidence="5 7" id="KW-0808">Transferase</keyword>
<feature type="binding site" evidence="7 10">
    <location>
        <position position="123"/>
    </location>
    <ligand>
        <name>Mg(2+)</name>
        <dbReference type="ChEBI" id="CHEBI:18420"/>
    </ligand>
</feature>
<keyword evidence="11" id="KW-0489">Methyltransferase</keyword>
<dbReference type="GO" id="GO:0015940">
    <property type="term" value="P:pantothenate biosynthetic process"/>
    <property type="evidence" value="ECO:0007669"/>
    <property type="project" value="UniProtKB-UniRule"/>
</dbReference>